<evidence type="ECO:0000313" key="2">
    <source>
        <dbReference type="EMBL" id="CUQ76869.1"/>
    </source>
</evidence>
<reference evidence="2 3" key="1">
    <citation type="submission" date="2015-09" db="EMBL/GenBank/DDBJ databases">
        <authorList>
            <consortium name="Pathogen Informatics"/>
        </authorList>
    </citation>
    <scope>NUCLEOTIDE SEQUENCE [LARGE SCALE GENOMIC DNA]</scope>
    <source>
        <strain evidence="2 3">2789STDY5834875</strain>
    </source>
</reference>
<dbReference type="Proteomes" id="UP000095621">
    <property type="component" value="Unassembled WGS sequence"/>
</dbReference>
<name>A0A174YW20_9FIRM</name>
<dbReference type="EMBL" id="CZBU01000003">
    <property type="protein sequence ID" value="CUQ76869.1"/>
    <property type="molecule type" value="Genomic_DNA"/>
</dbReference>
<dbReference type="AlphaFoldDB" id="A0A174YW20"/>
<organism evidence="2 3">
    <name type="scientific">Lachnospira eligens</name>
    <dbReference type="NCBI Taxonomy" id="39485"/>
    <lineage>
        <taxon>Bacteria</taxon>
        <taxon>Bacillati</taxon>
        <taxon>Bacillota</taxon>
        <taxon>Clostridia</taxon>
        <taxon>Lachnospirales</taxon>
        <taxon>Lachnospiraceae</taxon>
        <taxon>Lachnospira</taxon>
    </lineage>
</organism>
<evidence type="ECO:0000313" key="3">
    <source>
        <dbReference type="Proteomes" id="UP000095621"/>
    </source>
</evidence>
<proteinExistence type="predicted"/>
<keyword evidence="1" id="KW-1133">Transmembrane helix</keyword>
<feature type="transmembrane region" description="Helical" evidence="1">
    <location>
        <begin position="20"/>
        <end position="44"/>
    </location>
</feature>
<gene>
    <name evidence="2" type="ORF">ERS852490_01290</name>
</gene>
<protein>
    <submittedName>
        <fullName evidence="2">Uncharacterized protein</fullName>
    </submittedName>
</protein>
<dbReference type="RefSeq" id="WP_055215408.1">
    <property type="nucleotide sequence ID" value="NZ_CZBU01000003.1"/>
</dbReference>
<sequence length="853" mass="93306">MGKVLLNLKRKRNNSGSTIVIVLIMTSFVLILSTLITTTTMVNLKMKMIASQSKKTFYTSEEAVDEIYAALGKASMECFNASYEEQLTTLSSYSKVVSDQHNNFATLVEIDNEKANVALRENYMQKLIGKLLPDFKTTDFSPVYNNNYSFDGHKEKFIEILNSYLENYSTGVDKDGNATGDPILVVQDVNTIRMRNTSDKNNGTGLNVYAITFTDCVVKYLTQNGDYSYITFNGAVGLPDIYVNFMDEDLVGTTFFGNYALVGNTGINITDGGTAIIKGNAYAGRASGLNIKGSTLDFTGSYLICGGSLNLNIKSKGETGALSASQLNLGGSSQLWSDEIVLGNNATFNGAGAVNVKDDLTIEGDDSSAVLSGSYEGFGYEPKENATHYDSSAVIINGERATITFSSSLSKLVVAGRSYIKFETSVPLATGESISVNTNQEIYLVPAQLLKSGSKNPSKKQTAGNGIKCETKISESTFFGFDLLSKNGDDYYVTRDYDVAGSGLNTIDYDKSRTYYYFSFKDTASLNTYAKIIYDYTDSQFEEFLNNTSYAQKCSAAEKNDYIKESKSLRNAIKKSVGTYAGLSGSSVVRSESLTDGASLGIFADNSSFDFKTEYSDRSNRYNVFNKILAPLGDSVTYTTTQQAEEYLNSIAHNNIAIDLSKYTPDDVYDNIINKDGFAEVTDGKAFSKQVEGKWFIAYALSEVSASKGIELVIDSNSSESKSNILKITSGVVVCSGNVHIKSDFDGIVVSNGIITIDSGVTVSNNIFSDSLFRTFIDDHEAELTDTNGKGKTVHYKDIFRFWNPHVESKKDSSLSVSNMTYKDMVTFSLWRKYEDPKGTNVESTTEAPTNPS</sequence>
<keyword evidence="1" id="KW-0472">Membrane</keyword>
<dbReference type="OrthoDB" id="2009649at2"/>
<keyword evidence="1" id="KW-0812">Transmembrane</keyword>
<accession>A0A174YW20</accession>
<evidence type="ECO:0000256" key="1">
    <source>
        <dbReference type="SAM" id="Phobius"/>
    </source>
</evidence>